<reference evidence="2 3" key="1">
    <citation type="submission" date="2018-01" db="EMBL/GenBank/DDBJ databases">
        <title>Whole genome sequencing of Histamine producing bacteria.</title>
        <authorList>
            <person name="Butler K."/>
        </authorList>
    </citation>
    <scope>NUCLEOTIDE SEQUENCE [LARGE SCALE GENOMIC DNA]</scope>
    <source>
        <strain evidence="2 3">JCM 12947</strain>
    </source>
</reference>
<protein>
    <recommendedName>
        <fullName evidence="1">Cellulose biosynthesis protein BcsE</fullName>
    </recommendedName>
</protein>
<keyword evidence="3" id="KW-1185">Reference proteome</keyword>
<name>A0A2T3JMI8_9GAMM</name>
<dbReference type="InterPro" id="IPR017745">
    <property type="entry name" value="BcsE"/>
</dbReference>
<accession>A0A2T3JMI8</accession>
<gene>
    <name evidence="2" type="primary">bcsE</name>
    <name evidence="2" type="ORF">C9J12_05830</name>
</gene>
<dbReference type="EMBL" id="PYMJ01000004">
    <property type="protein sequence ID" value="PSU50249.1"/>
    <property type="molecule type" value="Genomic_DNA"/>
</dbReference>
<proteinExistence type="predicted"/>
<dbReference type="NCBIfam" id="TIGR03369">
    <property type="entry name" value="cellulose_bcsE"/>
    <property type="match status" value="1"/>
</dbReference>
<dbReference type="Pfam" id="PF10995">
    <property type="entry name" value="CBP_BcsE"/>
    <property type="match status" value="1"/>
</dbReference>
<dbReference type="OrthoDB" id="5840260at2"/>
<dbReference type="AlphaFoldDB" id="A0A2T3JMI8"/>
<evidence type="ECO:0000313" key="3">
    <source>
        <dbReference type="Proteomes" id="UP000240987"/>
    </source>
</evidence>
<dbReference type="Proteomes" id="UP000240987">
    <property type="component" value="Unassembled WGS sequence"/>
</dbReference>
<dbReference type="GO" id="GO:0035438">
    <property type="term" value="F:cyclic-di-GMP binding"/>
    <property type="evidence" value="ECO:0007669"/>
    <property type="project" value="InterPro"/>
</dbReference>
<sequence length="530" mass="60580">MSGILNLDLDAASFDCTCQYINLFNTKKSSFKYINRLIVDVKLVSLVSLSNIDDYFSGFDANERQESYNNINVNCQKKFFLGSKFTNKTINLKKIVNDLIKMQFRTDSILIISIPDKIFDQCNNNDVTYFFRKTKIWAIDQKIAINFIINGATVTSVIKPQLALLNRYISGLATLQHVDDTHSNYHVIFWGSHHGVISNVEFNLNTNDRNQYYVSSRENDSNYHSGLKFTDDERIYAPMTAIGDGIHVPGKVIISNTNTDLFNILETIHIQASTVILSCYDTHEVKQLALDSFHLRRKAGSAVKIIVREMAQCLRYSDEKFLMKAGINLITPYNMSYAKFLSLIEAIQGQIFTRQIPDSIESLLKFDREYGYKGYLSNKNFVSYCSKLIEVSEQTQLHFSLIKLNLLPGMSAEECLRLCHIRRDGDIATACEHAIYVLFSAVRMNDAQIALNNIFDIPVSDLFHSHIIIEDNYDFELELKNIIKHAVDIPSDITITSAEHHLSYLNKEHIIPEPAITQFAINKPLKVRCK</sequence>
<comment type="caution">
    <text evidence="2">The sequence shown here is derived from an EMBL/GenBank/DDBJ whole genome shotgun (WGS) entry which is preliminary data.</text>
</comment>
<evidence type="ECO:0000313" key="2">
    <source>
        <dbReference type="EMBL" id="PSU50249.1"/>
    </source>
</evidence>
<evidence type="ECO:0000256" key="1">
    <source>
        <dbReference type="NCBIfam" id="TIGR03369"/>
    </source>
</evidence>
<organism evidence="2 3">
    <name type="scientific">Photobacterium frigidiphilum</name>
    <dbReference type="NCBI Taxonomy" id="264736"/>
    <lineage>
        <taxon>Bacteria</taxon>
        <taxon>Pseudomonadati</taxon>
        <taxon>Pseudomonadota</taxon>
        <taxon>Gammaproteobacteria</taxon>
        <taxon>Vibrionales</taxon>
        <taxon>Vibrionaceae</taxon>
        <taxon>Photobacterium</taxon>
    </lineage>
</organism>
<dbReference type="RefSeq" id="WP_107241861.1">
    <property type="nucleotide sequence ID" value="NZ_PYMJ01000004.1"/>
</dbReference>